<name>E3CAS5_9LACO</name>
<evidence type="ECO:0000313" key="1">
    <source>
        <dbReference type="EMBL" id="EFQ52193.1"/>
    </source>
</evidence>
<protein>
    <submittedName>
        <fullName evidence="1">Uncharacterized protein</fullName>
    </submittedName>
</protein>
<dbReference type="RefSeq" id="WP_003714729.1">
    <property type="nucleotide sequence ID" value="NZ_AEKL01000087.1"/>
</dbReference>
<reference evidence="1 2" key="1">
    <citation type="submission" date="2010-10" db="EMBL/GenBank/DDBJ databases">
        <authorList>
            <person name="Durkin A.S."/>
            <person name="Madupu R."/>
            <person name="Torralba M."/>
            <person name="Gillis M."/>
            <person name="Methe B."/>
            <person name="Sutton G."/>
            <person name="Nelson K.E."/>
        </authorList>
    </citation>
    <scope>NUCLEOTIDE SEQUENCE [LARGE SCALE GENOMIC DNA]</scope>
    <source>
        <strain evidence="1 2">PB013-T2-3</strain>
    </source>
</reference>
<comment type="caution">
    <text evidence="1">The sequence shown here is derived from an EMBL/GenBank/DDBJ whole genome shotgun (WGS) entry which is preliminary data.</text>
</comment>
<sequence length="93" mass="10794">MSQPKFPKVREYADGLLIDGKEVPYILLDNEGNTTTKATSDGNYVTVTITFLAKSYHLDPYKRIHDGSYQFKKKPLHKRLFSKLRYSLKRIQA</sequence>
<dbReference type="Proteomes" id="UP000003070">
    <property type="component" value="Unassembled WGS sequence"/>
</dbReference>
<dbReference type="AlphaFoldDB" id="E3CAS5"/>
<accession>E3CAS5</accession>
<gene>
    <name evidence="1" type="ORF">HMPREF9265_0945</name>
</gene>
<organism evidence="1 2">
    <name type="scientific">Limosilactobacillus oris PB013-T2-3</name>
    <dbReference type="NCBI Taxonomy" id="908339"/>
    <lineage>
        <taxon>Bacteria</taxon>
        <taxon>Bacillati</taxon>
        <taxon>Bacillota</taxon>
        <taxon>Bacilli</taxon>
        <taxon>Lactobacillales</taxon>
        <taxon>Lactobacillaceae</taxon>
        <taxon>Limosilactobacillus</taxon>
    </lineage>
</organism>
<proteinExistence type="predicted"/>
<evidence type="ECO:0000313" key="2">
    <source>
        <dbReference type="Proteomes" id="UP000003070"/>
    </source>
</evidence>
<dbReference type="EMBL" id="AEKL01000087">
    <property type="protein sequence ID" value="EFQ52193.1"/>
    <property type="molecule type" value="Genomic_DNA"/>
</dbReference>